<evidence type="ECO:0000313" key="3">
    <source>
        <dbReference type="EMBL" id="VDK61880.1"/>
    </source>
</evidence>
<evidence type="ECO:0000313" key="4">
    <source>
        <dbReference type="Proteomes" id="UP000267096"/>
    </source>
</evidence>
<name>A0A0M3KBX6_ANISI</name>
<protein>
    <submittedName>
        <fullName evidence="5">Cnn_1N domain-containing protein</fullName>
    </submittedName>
</protein>
<accession>A0A0M3KBX6</accession>
<evidence type="ECO:0000256" key="2">
    <source>
        <dbReference type="SAM" id="MobiDB-lite"/>
    </source>
</evidence>
<dbReference type="AlphaFoldDB" id="A0A0M3KBX6"/>
<dbReference type="WBParaSite" id="ASIM_0001847301-mRNA-1">
    <property type="protein sequence ID" value="ASIM_0001847301-mRNA-1"/>
    <property type="gene ID" value="ASIM_0001847301"/>
</dbReference>
<dbReference type="EMBL" id="UYRR01034691">
    <property type="protein sequence ID" value="VDK61880.1"/>
    <property type="molecule type" value="Genomic_DNA"/>
</dbReference>
<organism evidence="5">
    <name type="scientific">Anisakis simplex</name>
    <name type="common">Herring worm</name>
    <dbReference type="NCBI Taxonomy" id="6269"/>
    <lineage>
        <taxon>Eukaryota</taxon>
        <taxon>Metazoa</taxon>
        <taxon>Ecdysozoa</taxon>
        <taxon>Nematoda</taxon>
        <taxon>Chromadorea</taxon>
        <taxon>Rhabditida</taxon>
        <taxon>Spirurina</taxon>
        <taxon>Ascaridomorpha</taxon>
        <taxon>Ascaridoidea</taxon>
        <taxon>Anisakidae</taxon>
        <taxon>Anisakis</taxon>
        <taxon>Anisakis simplex complex</taxon>
    </lineage>
</organism>
<dbReference type="OrthoDB" id="331602at2759"/>
<sequence length="117" mass="13356">MSNIFADADRLQRDSNTPDSPTGVIGTDFADVLHNRYRSANSESVRQLVVRVRVAEETAQLYRSENLRLKSDIEQVRKTLDKKDHELDERRNELRSCNEALQKVIDEKVGEVSGVVN</sequence>
<proteinExistence type="predicted"/>
<keyword evidence="4" id="KW-1185">Reference proteome</keyword>
<dbReference type="Proteomes" id="UP000267096">
    <property type="component" value="Unassembled WGS sequence"/>
</dbReference>
<gene>
    <name evidence="3" type="ORF">ASIM_LOCUS17874</name>
</gene>
<feature type="region of interest" description="Disordered" evidence="2">
    <location>
        <begin position="1"/>
        <end position="25"/>
    </location>
</feature>
<evidence type="ECO:0000256" key="1">
    <source>
        <dbReference type="SAM" id="Coils"/>
    </source>
</evidence>
<reference evidence="5" key="1">
    <citation type="submission" date="2017-02" db="UniProtKB">
        <authorList>
            <consortium name="WormBaseParasite"/>
        </authorList>
    </citation>
    <scope>IDENTIFICATION</scope>
</reference>
<keyword evidence="1" id="KW-0175">Coiled coil</keyword>
<reference evidence="3 4" key="2">
    <citation type="submission" date="2018-11" db="EMBL/GenBank/DDBJ databases">
        <authorList>
            <consortium name="Pathogen Informatics"/>
        </authorList>
    </citation>
    <scope>NUCLEOTIDE SEQUENCE [LARGE SCALE GENOMIC DNA]</scope>
</reference>
<feature type="coiled-coil region" evidence="1">
    <location>
        <begin position="73"/>
        <end position="107"/>
    </location>
</feature>
<evidence type="ECO:0000313" key="5">
    <source>
        <dbReference type="WBParaSite" id="ASIM_0001847301-mRNA-1"/>
    </source>
</evidence>